<dbReference type="Proteomes" id="UP001596067">
    <property type="component" value="Unassembled WGS sequence"/>
</dbReference>
<feature type="region of interest" description="Disordered" evidence="1">
    <location>
        <begin position="58"/>
        <end position="83"/>
    </location>
</feature>
<accession>A0ABW1F129</accession>
<proteinExistence type="predicted"/>
<comment type="caution">
    <text evidence="2">The sequence shown here is derived from an EMBL/GenBank/DDBJ whole genome shotgun (WGS) entry which is preliminary data.</text>
</comment>
<reference evidence="3" key="1">
    <citation type="journal article" date="2019" name="Int. J. Syst. Evol. Microbiol.">
        <title>The Global Catalogue of Microorganisms (GCM) 10K type strain sequencing project: providing services to taxonomists for standard genome sequencing and annotation.</title>
        <authorList>
            <consortium name="The Broad Institute Genomics Platform"/>
            <consortium name="The Broad Institute Genome Sequencing Center for Infectious Disease"/>
            <person name="Wu L."/>
            <person name="Ma J."/>
        </authorList>
    </citation>
    <scope>NUCLEOTIDE SEQUENCE [LARGE SCALE GENOMIC DNA]</scope>
    <source>
        <strain evidence="3">CGMCC 4.1469</strain>
    </source>
</reference>
<dbReference type="RefSeq" id="WP_345329071.1">
    <property type="nucleotide sequence ID" value="NZ_BAAAVH010000069.1"/>
</dbReference>
<sequence length="83" mass="9081">MTATDDAPDLHTTAEERWQHIEDRLTAIDYRIRETGSAATAAIDACLARLEALRHDLAHGPWPPEDLPVPVPPQPQRAPAVGP</sequence>
<evidence type="ECO:0000256" key="1">
    <source>
        <dbReference type="SAM" id="MobiDB-lite"/>
    </source>
</evidence>
<evidence type="ECO:0000313" key="2">
    <source>
        <dbReference type="EMBL" id="MFC5888091.1"/>
    </source>
</evidence>
<name>A0ABW1F129_9ACTN</name>
<feature type="compositionally biased region" description="Pro residues" evidence="1">
    <location>
        <begin position="61"/>
        <end position="83"/>
    </location>
</feature>
<dbReference type="EMBL" id="JBHSOD010000035">
    <property type="protein sequence ID" value="MFC5888091.1"/>
    <property type="molecule type" value="Genomic_DNA"/>
</dbReference>
<keyword evidence="3" id="KW-1185">Reference proteome</keyword>
<organism evidence="2 3">
    <name type="scientific">Kitasatospora aburaviensis</name>
    <dbReference type="NCBI Taxonomy" id="67265"/>
    <lineage>
        <taxon>Bacteria</taxon>
        <taxon>Bacillati</taxon>
        <taxon>Actinomycetota</taxon>
        <taxon>Actinomycetes</taxon>
        <taxon>Kitasatosporales</taxon>
        <taxon>Streptomycetaceae</taxon>
        <taxon>Kitasatospora</taxon>
    </lineage>
</organism>
<gene>
    <name evidence="2" type="ORF">ACFP0N_24280</name>
</gene>
<evidence type="ECO:0000313" key="3">
    <source>
        <dbReference type="Proteomes" id="UP001596067"/>
    </source>
</evidence>
<protein>
    <submittedName>
        <fullName evidence="2">Uncharacterized protein</fullName>
    </submittedName>
</protein>